<dbReference type="AlphaFoldDB" id="A0A9W5N0F5"/>
<organism evidence="1 2">
    <name type="scientific">Neisseria subflava NJ9703</name>
    <dbReference type="NCBI Taxonomy" id="546268"/>
    <lineage>
        <taxon>Bacteria</taxon>
        <taxon>Pseudomonadati</taxon>
        <taxon>Pseudomonadota</taxon>
        <taxon>Betaproteobacteria</taxon>
        <taxon>Neisseriales</taxon>
        <taxon>Neisseriaceae</taxon>
        <taxon>Neisseria</taxon>
    </lineage>
</organism>
<reference evidence="1 2" key="1">
    <citation type="submission" date="2010-01" db="EMBL/GenBank/DDBJ databases">
        <authorList>
            <person name="Weinstock G."/>
            <person name="Sodergren E."/>
            <person name="Clifton S."/>
            <person name="Fulton L."/>
            <person name="Fulton B."/>
            <person name="Courtney L."/>
            <person name="Fronick C."/>
            <person name="Harrison M."/>
            <person name="Strong C."/>
            <person name="Farmer C."/>
            <person name="Delahaunty K."/>
            <person name="Markovic C."/>
            <person name="Hall O."/>
            <person name="Minx P."/>
            <person name="Tomlinson C."/>
            <person name="Mitreva M."/>
            <person name="Nelson J."/>
            <person name="Hou S."/>
            <person name="Wollam A."/>
            <person name="Pepin K.H."/>
            <person name="Johnson M."/>
            <person name="Bhonagiri V."/>
            <person name="Nash W.E."/>
            <person name="Warren W."/>
            <person name="Chinwalla A."/>
            <person name="Mardis E.R."/>
            <person name="Wilson R.K."/>
        </authorList>
    </citation>
    <scope>NUCLEOTIDE SEQUENCE [LARGE SCALE GENOMIC DNA]</scope>
    <source>
        <strain evidence="1 2">NJ9703</strain>
    </source>
</reference>
<dbReference type="EMBL" id="ACEO02000001">
    <property type="protein sequence ID" value="EFC53362.1"/>
    <property type="molecule type" value="Genomic_DNA"/>
</dbReference>
<accession>A0A9W5N0F5</accession>
<evidence type="ECO:0000313" key="1">
    <source>
        <dbReference type="EMBL" id="EFC53362.1"/>
    </source>
</evidence>
<dbReference type="Proteomes" id="UP000004621">
    <property type="component" value="Unassembled WGS sequence"/>
</dbReference>
<proteinExistence type="predicted"/>
<gene>
    <name evidence="1" type="ORF">NEISUBOT_03364</name>
</gene>
<evidence type="ECO:0000313" key="2">
    <source>
        <dbReference type="Proteomes" id="UP000004621"/>
    </source>
</evidence>
<sequence>MIHPSGRLKSLSLTILMNYPTTRKSPIYFHLTPNNKIISIQTFGAV</sequence>
<comment type="caution">
    <text evidence="1">The sequence shown here is derived from an EMBL/GenBank/DDBJ whole genome shotgun (WGS) entry which is preliminary data.</text>
</comment>
<name>A0A9W5N0F5_NEISU</name>
<protein>
    <submittedName>
        <fullName evidence="1">Uncharacterized protein</fullName>
    </submittedName>
</protein>